<proteinExistence type="predicted"/>
<dbReference type="Proteomes" id="UP001221757">
    <property type="component" value="Unassembled WGS sequence"/>
</dbReference>
<feature type="domain" description="F-box" evidence="2">
    <location>
        <begin position="66"/>
        <end position="134"/>
    </location>
</feature>
<gene>
    <name evidence="3" type="ORF">B0H17DRAFT_1028054</name>
</gene>
<name>A0AAD7H0X6_MYCRO</name>
<organism evidence="3 4">
    <name type="scientific">Mycena rosella</name>
    <name type="common">Pink bonnet</name>
    <name type="synonym">Agaricus rosellus</name>
    <dbReference type="NCBI Taxonomy" id="1033263"/>
    <lineage>
        <taxon>Eukaryota</taxon>
        <taxon>Fungi</taxon>
        <taxon>Dikarya</taxon>
        <taxon>Basidiomycota</taxon>
        <taxon>Agaricomycotina</taxon>
        <taxon>Agaricomycetes</taxon>
        <taxon>Agaricomycetidae</taxon>
        <taxon>Agaricales</taxon>
        <taxon>Marasmiineae</taxon>
        <taxon>Mycenaceae</taxon>
        <taxon>Mycena</taxon>
    </lineage>
</organism>
<dbReference type="SUPFAM" id="SSF52047">
    <property type="entry name" value="RNI-like"/>
    <property type="match status" value="1"/>
</dbReference>
<evidence type="ECO:0000259" key="2">
    <source>
        <dbReference type="Pfam" id="PF12937"/>
    </source>
</evidence>
<evidence type="ECO:0000313" key="4">
    <source>
        <dbReference type="Proteomes" id="UP001221757"/>
    </source>
</evidence>
<dbReference type="InterPro" id="IPR001810">
    <property type="entry name" value="F-box_dom"/>
</dbReference>
<comment type="caution">
    <text evidence="3">The sequence shown here is derived from an EMBL/GenBank/DDBJ whole genome shotgun (WGS) entry which is preliminary data.</text>
</comment>
<accession>A0AAD7H0X6</accession>
<dbReference type="Gene3D" id="1.20.1280.50">
    <property type="match status" value="1"/>
</dbReference>
<dbReference type="Pfam" id="PF12937">
    <property type="entry name" value="F-box-like"/>
    <property type="match status" value="1"/>
</dbReference>
<evidence type="ECO:0000256" key="1">
    <source>
        <dbReference type="SAM" id="Coils"/>
    </source>
</evidence>
<dbReference type="EMBL" id="JARKIE010000002">
    <property type="protein sequence ID" value="KAJ7709454.1"/>
    <property type="molecule type" value="Genomic_DNA"/>
</dbReference>
<evidence type="ECO:0000313" key="3">
    <source>
        <dbReference type="EMBL" id="KAJ7709454.1"/>
    </source>
</evidence>
<protein>
    <recommendedName>
        <fullName evidence="2">F-box domain-containing protein</fullName>
    </recommendedName>
</protein>
<keyword evidence="4" id="KW-1185">Reference proteome</keyword>
<keyword evidence="1" id="KW-0175">Coiled coil</keyword>
<sequence>MADPAPPSLSFGSPGLTNVENQVKGLIEATETNIERLTAQIRELTLMREKERSVLATLRLMIVPIGKLPTELLVDIFKRVVHAPEAHFGDPPFEMTLRGLSSHTGRVSLRRVLRLAQVSPYWRQITHTSPYLWTGSVHVDLDKKRTSDDTYLSGLQDLLARSSPLPISVSLTGTSIKSIKSVSASSSARARIIVNTAQRWRSLSLDMVPFTHFNDLVPGTFKALKWLNIRTRWHQTEPVIVFHSSPRLRSLTLDLNHNAPSNLALFQMPWSQLTDLHVTDHSVGGCRAILLQCSNLVSAKFDTSHDWDFPPEAAQSPVVVLPSLKTLVIEFSGATSEPIGGVAAFFMPLALPSLKTLDLQFNPDGDLTWPTEVFSQFQNRSQNIKRIDLMFSVIDVAGLVALLRHSPALTTLDIQNCWNCVEDAVFEALRYDDGATLPLAPKLQNLHFTNVGLGFEEDILEAAIRSRWWTDEQGLNDPPPRVARLKSFSIACADDGRQLSEDLMNDLIEQGLELHCY</sequence>
<dbReference type="InterPro" id="IPR032675">
    <property type="entry name" value="LRR_dom_sf"/>
</dbReference>
<feature type="coiled-coil region" evidence="1">
    <location>
        <begin position="27"/>
        <end position="54"/>
    </location>
</feature>
<dbReference type="Gene3D" id="3.80.10.10">
    <property type="entry name" value="Ribonuclease Inhibitor"/>
    <property type="match status" value="1"/>
</dbReference>
<reference evidence="3" key="1">
    <citation type="submission" date="2023-03" db="EMBL/GenBank/DDBJ databases">
        <title>Massive genome expansion in bonnet fungi (Mycena s.s.) driven by repeated elements and novel gene families across ecological guilds.</title>
        <authorList>
            <consortium name="Lawrence Berkeley National Laboratory"/>
            <person name="Harder C.B."/>
            <person name="Miyauchi S."/>
            <person name="Viragh M."/>
            <person name="Kuo A."/>
            <person name="Thoen E."/>
            <person name="Andreopoulos B."/>
            <person name="Lu D."/>
            <person name="Skrede I."/>
            <person name="Drula E."/>
            <person name="Henrissat B."/>
            <person name="Morin E."/>
            <person name="Kohler A."/>
            <person name="Barry K."/>
            <person name="LaButti K."/>
            <person name="Morin E."/>
            <person name="Salamov A."/>
            <person name="Lipzen A."/>
            <person name="Mereny Z."/>
            <person name="Hegedus B."/>
            <person name="Baldrian P."/>
            <person name="Stursova M."/>
            <person name="Weitz H."/>
            <person name="Taylor A."/>
            <person name="Grigoriev I.V."/>
            <person name="Nagy L.G."/>
            <person name="Martin F."/>
            <person name="Kauserud H."/>
        </authorList>
    </citation>
    <scope>NUCLEOTIDE SEQUENCE</scope>
    <source>
        <strain evidence="3">CBHHK067</strain>
    </source>
</reference>
<dbReference type="AlphaFoldDB" id="A0AAD7H0X6"/>